<dbReference type="PROSITE" id="PS51257">
    <property type="entry name" value="PROKAR_LIPOPROTEIN"/>
    <property type="match status" value="1"/>
</dbReference>
<proteinExistence type="predicted"/>
<sequence>MFYNVKVVCSLWESKWNSPKKRAFQSSVLIASCTDTHPKIVIRGLAVSSAWVITALQRALATKTQTGHQPAFFTATRRAPARAFTDNLSYAKATAGSRKDPPTNSAPTTSSTKDIKPLVSMIEIIDIGEIVLLANKFKAVANPVEKILILAEHAPLVEAIKNNKI</sequence>
<organism evidence="2 3">
    <name type="scientific">Eumeta variegata</name>
    <name type="common">Bagworm moth</name>
    <name type="synonym">Eumeta japonica</name>
    <dbReference type="NCBI Taxonomy" id="151549"/>
    <lineage>
        <taxon>Eukaryota</taxon>
        <taxon>Metazoa</taxon>
        <taxon>Ecdysozoa</taxon>
        <taxon>Arthropoda</taxon>
        <taxon>Hexapoda</taxon>
        <taxon>Insecta</taxon>
        <taxon>Pterygota</taxon>
        <taxon>Neoptera</taxon>
        <taxon>Endopterygota</taxon>
        <taxon>Lepidoptera</taxon>
        <taxon>Glossata</taxon>
        <taxon>Ditrysia</taxon>
        <taxon>Tineoidea</taxon>
        <taxon>Psychidae</taxon>
        <taxon>Oiketicinae</taxon>
        <taxon>Eumeta</taxon>
    </lineage>
</organism>
<keyword evidence="3" id="KW-1185">Reference proteome</keyword>
<name>A0A4C1UGF9_EUMVA</name>
<comment type="caution">
    <text evidence="2">The sequence shown here is derived from an EMBL/GenBank/DDBJ whole genome shotgun (WGS) entry which is preliminary data.</text>
</comment>
<dbReference type="OrthoDB" id="7512074at2759"/>
<dbReference type="AlphaFoldDB" id="A0A4C1UGF9"/>
<reference evidence="2 3" key="1">
    <citation type="journal article" date="2019" name="Commun. Biol.">
        <title>The bagworm genome reveals a unique fibroin gene that provides high tensile strength.</title>
        <authorList>
            <person name="Kono N."/>
            <person name="Nakamura H."/>
            <person name="Ohtoshi R."/>
            <person name="Tomita M."/>
            <person name="Numata K."/>
            <person name="Arakawa K."/>
        </authorList>
    </citation>
    <scope>NUCLEOTIDE SEQUENCE [LARGE SCALE GENOMIC DNA]</scope>
</reference>
<feature type="region of interest" description="Disordered" evidence="1">
    <location>
        <begin position="92"/>
        <end position="112"/>
    </location>
</feature>
<evidence type="ECO:0000256" key="1">
    <source>
        <dbReference type="SAM" id="MobiDB-lite"/>
    </source>
</evidence>
<gene>
    <name evidence="2" type="ORF">EVAR_19552_1</name>
</gene>
<feature type="compositionally biased region" description="Low complexity" evidence="1">
    <location>
        <begin position="102"/>
        <end position="112"/>
    </location>
</feature>
<protein>
    <submittedName>
        <fullName evidence="2">Uncharacterized protein</fullName>
    </submittedName>
</protein>
<dbReference type="EMBL" id="BGZK01000169">
    <property type="protein sequence ID" value="GBP25072.1"/>
    <property type="molecule type" value="Genomic_DNA"/>
</dbReference>
<dbReference type="Proteomes" id="UP000299102">
    <property type="component" value="Unassembled WGS sequence"/>
</dbReference>
<evidence type="ECO:0000313" key="3">
    <source>
        <dbReference type="Proteomes" id="UP000299102"/>
    </source>
</evidence>
<evidence type="ECO:0000313" key="2">
    <source>
        <dbReference type="EMBL" id="GBP25072.1"/>
    </source>
</evidence>
<accession>A0A4C1UGF9</accession>